<sequence length="684" mass="68589">MFSLPLLEIARFRRKLVTRAALVVVIVTPTFYGAAYLVANWNPTDNLDNLTAAVVNADTPAAVSTDGETTTISAGEDLTARLTTGEDAGFSWTEATAGQAEDGLEKGRYAAVLTVPASFSASLASLAGDSPKAAALSIQTNDAYNYINGNIAQALLASVSDRLSATTIAAYLDSIYIGFNELHSSVSSAADGARVLAEGSAALDAGLGGLVTGVGELDAGAAQLQQGASTLAAGTASSATGAATLSAGARQVAAGTARVAASTNDVVTRVASAQAALDGALGQARPRADTVAGQLATSRDLVQTSLSSQVATLAARYPDDPDVAALGRSLTEANAVLTPAAATAGTVATEIASTDAAVRDNAAQASASARNIATEIAALNAGAQRVASGAAALSGGLRELSTGAADVAAGATALRTGTESALAGTSRAKVGSAALAAGAGVLAQSLVAGAERVPTFSSLDRDIRTKVISAPVEAKATRANAVAAYGDGIAPYFIPIALWIGGLITYQVLRAVPPRAFASPARSWRIAVAGYVPGVLFALVQGVLLSVVLKFVVGVSAPNFSALLGLISLTAVAFAAMHQALVAWFGGIGRLLALILLVFMLTSGGGAYAVQTAPPFFQAISPFFPLTYVVGGLRTLIAGGDPAAAWTAVGVLCLTIGASLLVTVLAAHQKRTWTIARLHPSITF</sequence>
<keyword evidence="3 5" id="KW-1133">Transmembrane helix</keyword>
<comment type="caution">
    <text evidence="7">The sequence shown here is derived from an EMBL/GenBank/DDBJ whole genome shotgun (WGS) entry which is preliminary data.</text>
</comment>
<dbReference type="Pfam" id="PF12698">
    <property type="entry name" value="ABC2_membrane_3"/>
    <property type="match status" value="1"/>
</dbReference>
<organism evidence="7 8">
    <name type="scientific">Glaciihabitans tibetensis</name>
    <dbReference type="NCBI Taxonomy" id="1266600"/>
    <lineage>
        <taxon>Bacteria</taxon>
        <taxon>Bacillati</taxon>
        <taxon>Actinomycetota</taxon>
        <taxon>Actinomycetes</taxon>
        <taxon>Micrococcales</taxon>
        <taxon>Microbacteriaceae</taxon>
        <taxon>Glaciihabitans</taxon>
    </lineage>
</organism>
<evidence type="ECO:0000313" key="8">
    <source>
        <dbReference type="Proteomes" id="UP000237983"/>
    </source>
</evidence>
<dbReference type="RefSeq" id="WP_106211455.1">
    <property type="nucleotide sequence ID" value="NZ_PVTL01000003.1"/>
</dbReference>
<evidence type="ECO:0000256" key="3">
    <source>
        <dbReference type="ARBA" id="ARBA00022989"/>
    </source>
</evidence>
<keyword evidence="4 5" id="KW-0472">Membrane</keyword>
<evidence type="ECO:0000313" key="7">
    <source>
        <dbReference type="EMBL" id="PRY69144.1"/>
    </source>
</evidence>
<keyword evidence="2 5" id="KW-0812">Transmembrane</keyword>
<gene>
    <name evidence="7" type="ORF">B0I08_103351</name>
</gene>
<dbReference type="InterPro" id="IPR017500">
    <property type="entry name" value="Phage_infect_YhgE_N"/>
</dbReference>
<dbReference type="Gene3D" id="3.40.1710.10">
    <property type="entry name" value="abc type-2 transporter like domain"/>
    <property type="match status" value="1"/>
</dbReference>
<proteinExistence type="predicted"/>
<dbReference type="InterPro" id="IPR017501">
    <property type="entry name" value="Phage_infect_YhgE_C"/>
</dbReference>
<protein>
    <submittedName>
        <fullName evidence="7">Putative membrane protein</fullName>
    </submittedName>
</protein>
<feature type="domain" description="ABC-2 type transporter transmembrane" evidence="6">
    <location>
        <begin position="465"/>
        <end position="664"/>
    </location>
</feature>
<name>A0A2T0VGF5_9MICO</name>
<dbReference type="InterPro" id="IPR051328">
    <property type="entry name" value="T7SS_ABC-Transporter"/>
</dbReference>
<dbReference type="NCBIfam" id="TIGR03061">
    <property type="entry name" value="pip_yhgE_Nterm"/>
    <property type="match status" value="1"/>
</dbReference>
<accession>A0A2T0VGF5</accession>
<comment type="subcellular location">
    <subcellularLocation>
        <location evidence="1">Membrane</location>
        <topology evidence="1">Multi-pass membrane protein</topology>
    </subcellularLocation>
</comment>
<keyword evidence="8" id="KW-1185">Reference proteome</keyword>
<feature type="transmembrane region" description="Helical" evidence="5">
    <location>
        <begin position="643"/>
        <end position="667"/>
    </location>
</feature>
<feature type="transmembrane region" description="Helical" evidence="5">
    <location>
        <begin position="524"/>
        <end position="548"/>
    </location>
</feature>
<dbReference type="NCBIfam" id="TIGR03062">
    <property type="entry name" value="pip_yhgE_Cterm"/>
    <property type="match status" value="1"/>
</dbReference>
<evidence type="ECO:0000259" key="6">
    <source>
        <dbReference type="Pfam" id="PF12698"/>
    </source>
</evidence>
<dbReference type="EMBL" id="PVTL01000003">
    <property type="protein sequence ID" value="PRY69144.1"/>
    <property type="molecule type" value="Genomic_DNA"/>
</dbReference>
<dbReference type="GO" id="GO:0016020">
    <property type="term" value="C:membrane"/>
    <property type="evidence" value="ECO:0007669"/>
    <property type="project" value="UniProtKB-SubCell"/>
</dbReference>
<evidence type="ECO:0000256" key="1">
    <source>
        <dbReference type="ARBA" id="ARBA00004141"/>
    </source>
</evidence>
<dbReference type="InterPro" id="IPR013525">
    <property type="entry name" value="ABC2_TM"/>
</dbReference>
<dbReference type="GO" id="GO:0140359">
    <property type="term" value="F:ABC-type transporter activity"/>
    <property type="evidence" value="ECO:0007669"/>
    <property type="project" value="InterPro"/>
</dbReference>
<dbReference type="PANTHER" id="PTHR43077">
    <property type="entry name" value="TRANSPORT PERMEASE YVFS-RELATED"/>
    <property type="match status" value="1"/>
</dbReference>
<evidence type="ECO:0000256" key="4">
    <source>
        <dbReference type="ARBA" id="ARBA00023136"/>
    </source>
</evidence>
<dbReference type="OrthoDB" id="9811483at2"/>
<dbReference type="AlphaFoldDB" id="A0A2T0VGF5"/>
<dbReference type="PANTHER" id="PTHR43077:SF5">
    <property type="entry name" value="PHAGE INFECTION PROTEIN"/>
    <property type="match status" value="1"/>
</dbReference>
<reference evidence="7 8" key="1">
    <citation type="submission" date="2018-03" db="EMBL/GenBank/DDBJ databases">
        <title>Genomic Encyclopedia of Type Strains, Phase III (KMG-III): the genomes of soil and plant-associated and newly described type strains.</title>
        <authorList>
            <person name="Whitman W."/>
        </authorList>
    </citation>
    <scope>NUCLEOTIDE SEQUENCE [LARGE SCALE GENOMIC DNA]</scope>
    <source>
        <strain evidence="7 8">CGMCC 1.12484</strain>
    </source>
</reference>
<dbReference type="Proteomes" id="UP000237983">
    <property type="component" value="Unassembled WGS sequence"/>
</dbReference>
<feature type="transmembrane region" description="Helical" evidence="5">
    <location>
        <begin position="591"/>
        <end position="610"/>
    </location>
</feature>
<evidence type="ECO:0000256" key="5">
    <source>
        <dbReference type="SAM" id="Phobius"/>
    </source>
</evidence>
<evidence type="ECO:0000256" key="2">
    <source>
        <dbReference type="ARBA" id="ARBA00022692"/>
    </source>
</evidence>
<feature type="transmembrane region" description="Helical" evidence="5">
    <location>
        <begin position="560"/>
        <end position="584"/>
    </location>
</feature>
<feature type="transmembrane region" description="Helical" evidence="5">
    <location>
        <begin position="492"/>
        <end position="512"/>
    </location>
</feature>
<feature type="transmembrane region" description="Helical" evidence="5">
    <location>
        <begin position="20"/>
        <end position="39"/>
    </location>
</feature>